<dbReference type="GO" id="GO:0005576">
    <property type="term" value="C:extracellular region"/>
    <property type="evidence" value="ECO:0007669"/>
    <property type="project" value="UniProtKB-SubCell"/>
</dbReference>
<accession>A0A918WE75</accession>
<evidence type="ECO:0000256" key="2">
    <source>
        <dbReference type="ARBA" id="ARBA00022729"/>
    </source>
</evidence>
<keyword evidence="2" id="KW-0732">Signal</keyword>
<sequence>MRPIALLILLTTGLWAQEEEKLPPIPPLPIVGEEEQAAPSEEATVPESGRILIPSDPHPNREPAFDEIVPSKESQKEEGEPQEVPESLKTPPKDDGIRLSVLGYHEFAEKLPNTAMRIKTSKFRKQMEALRDLGKPIITMEEFIKWKSGEGTIPPQCFLITIDDGWKSVYTDAFPIFKELEMPFTIFLYKNYVDGGGRALTTPMINEMLESGLCTIGSHSVSHPFPSKFKAAAKKGKEAHLAFLNEEFGTSKTYLEEKFKKPVPTYAYPGGYVTDAMLPVAKEVGYEYLFTVNPGMTRLDTDNFTLPRFIILGNRDGVFELATTFRETAASASAEGAVVQTTKHPVVPEPGAVITNRLPLIAADLSQETEIDPESIVMRVAGFGKVPAVWSEEDKTFSWQVNRPLRIPSCEVSVQWRLNDHREYELPMRWSFRVDLEAAYQPR</sequence>
<dbReference type="Pfam" id="PF01522">
    <property type="entry name" value="Polysacc_deac_1"/>
    <property type="match status" value="1"/>
</dbReference>
<evidence type="ECO:0000313" key="5">
    <source>
        <dbReference type="EMBL" id="GHC43225.1"/>
    </source>
</evidence>
<dbReference type="PANTHER" id="PTHR34216:SF3">
    <property type="entry name" value="POLY-BETA-1,6-N-ACETYL-D-GLUCOSAMINE N-DEACETYLASE"/>
    <property type="match status" value="1"/>
</dbReference>
<feature type="compositionally biased region" description="Basic and acidic residues" evidence="3">
    <location>
        <begin position="58"/>
        <end position="79"/>
    </location>
</feature>
<reference evidence="5" key="2">
    <citation type="submission" date="2020-09" db="EMBL/GenBank/DDBJ databases">
        <authorList>
            <person name="Sun Q."/>
            <person name="Kim S."/>
        </authorList>
    </citation>
    <scope>NUCLEOTIDE SEQUENCE</scope>
    <source>
        <strain evidence="5">KCTC 12988</strain>
    </source>
</reference>
<gene>
    <name evidence="5" type="ORF">GCM10007100_05390</name>
</gene>
<dbReference type="InterPro" id="IPR002509">
    <property type="entry name" value="NODB_dom"/>
</dbReference>
<comment type="caution">
    <text evidence="5">The sequence shown here is derived from an EMBL/GenBank/DDBJ whole genome shotgun (WGS) entry which is preliminary data.</text>
</comment>
<organism evidence="5 6">
    <name type="scientific">Roseibacillus persicicus</name>
    <dbReference type="NCBI Taxonomy" id="454148"/>
    <lineage>
        <taxon>Bacteria</taxon>
        <taxon>Pseudomonadati</taxon>
        <taxon>Verrucomicrobiota</taxon>
        <taxon>Verrucomicrobiia</taxon>
        <taxon>Verrucomicrobiales</taxon>
        <taxon>Verrucomicrobiaceae</taxon>
        <taxon>Roseibacillus</taxon>
    </lineage>
</organism>
<dbReference type="GO" id="GO:0005975">
    <property type="term" value="P:carbohydrate metabolic process"/>
    <property type="evidence" value="ECO:0007669"/>
    <property type="project" value="InterPro"/>
</dbReference>
<name>A0A918WE75_9BACT</name>
<evidence type="ECO:0000256" key="3">
    <source>
        <dbReference type="SAM" id="MobiDB-lite"/>
    </source>
</evidence>
<feature type="domain" description="NodB homology" evidence="4">
    <location>
        <begin position="156"/>
        <end position="386"/>
    </location>
</feature>
<dbReference type="Gene3D" id="3.20.20.370">
    <property type="entry name" value="Glycoside hydrolase/deacetylase"/>
    <property type="match status" value="1"/>
</dbReference>
<dbReference type="SUPFAM" id="SSF88713">
    <property type="entry name" value="Glycoside hydrolase/deacetylase"/>
    <property type="match status" value="1"/>
</dbReference>
<evidence type="ECO:0000313" key="6">
    <source>
        <dbReference type="Proteomes" id="UP000644507"/>
    </source>
</evidence>
<proteinExistence type="predicted"/>
<dbReference type="PANTHER" id="PTHR34216">
    <property type="match status" value="1"/>
</dbReference>
<comment type="subcellular location">
    <subcellularLocation>
        <location evidence="1">Secreted</location>
    </subcellularLocation>
</comment>
<evidence type="ECO:0000256" key="1">
    <source>
        <dbReference type="ARBA" id="ARBA00004613"/>
    </source>
</evidence>
<keyword evidence="6" id="KW-1185">Reference proteome</keyword>
<dbReference type="InterPro" id="IPR051398">
    <property type="entry name" value="Polysacch_Deacetylase"/>
</dbReference>
<evidence type="ECO:0000259" key="4">
    <source>
        <dbReference type="PROSITE" id="PS51677"/>
    </source>
</evidence>
<dbReference type="CDD" id="cd10973">
    <property type="entry name" value="CE4_DAC_u4_5s"/>
    <property type="match status" value="1"/>
</dbReference>
<dbReference type="AlphaFoldDB" id="A0A918WE75"/>
<feature type="region of interest" description="Disordered" evidence="3">
    <location>
        <begin position="18"/>
        <end position="95"/>
    </location>
</feature>
<reference evidence="5" key="1">
    <citation type="journal article" date="2014" name="Int. J. Syst. Evol. Microbiol.">
        <title>Complete genome sequence of Corynebacterium casei LMG S-19264T (=DSM 44701T), isolated from a smear-ripened cheese.</title>
        <authorList>
            <consortium name="US DOE Joint Genome Institute (JGI-PGF)"/>
            <person name="Walter F."/>
            <person name="Albersmeier A."/>
            <person name="Kalinowski J."/>
            <person name="Ruckert C."/>
        </authorList>
    </citation>
    <scope>NUCLEOTIDE SEQUENCE</scope>
    <source>
        <strain evidence="5">KCTC 12988</strain>
    </source>
</reference>
<dbReference type="RefSeq" id="WP_189567117.1">
    <property type="nucleotide sequence ID" value="NZ_BMXI01000002.1"/>
</dbReference>
<dbReference type="PROSITE" id="PS51677">
    <property type="entry name" value="NODB"/>
    <property type="match status" value="1"/>
</dbReference>
<dbReference type="GO" id="GO:0016810">
    <property type="term" value="F:hydrolase activity, acting on carbon-nitrogen (but not peptide) bonds"/>
    <property type="evidence" value="ECO:0007669"/>
    <property type="project" value="InterPro"/>
</dbReference>
<protein>
    <recommendedName>
        <fullName evidence="4">NodB homology domain-containing protein</fullName>
    </recommendedName>
</protein>
<dbReference type="InterPro" id="IPR011330">
    <property type="entry name" value="Glyco_hydro/deAcase_b/a-brl"/>
</dbReference>
<dbReference type="EMBL" id="BMXI01000002">
    <property type="protein sequence ID" value="GHC43225.1"/>
    <property type="molecule type" value="Genomic_DNA"/>
</dbReference>
<dbReference type="Proteomes" id="UP000644507">
    <property type="component" value="Unassembled WGS sequence"/>
</dbReference>